<keyword evidence="8 19" id="KW-1133">Transmembrane helix</keyword>
<name>A0A077WFA7_9FUNG</name>
<evidence type="ECO:0000256" key="3">
    <source>
        <dbReference type="ARBA" id="ARBA00005189"/>
    </source>
</evidence>
<keyword evidence="9" id="KW-0443">Lipid metabolism</keyword>
<evidence type="ECO:0000256" key="12">
    <source>
        <dbReference type="ARBA" id="ARBA00023264"/>
    </source>
</evidence>
<evidence type="ECO:0000256" key="14">
    <source>
        <dbReference type="ARBA" id="ARBA00025707"/>
    </source>
</evidence>
<dbReference type="InterPro" id="IPR004299">
    <property type="entry name" value="MBOAT_fam"/>
</dbReference>
<evidence type="ECO:0000256" key="5">
    <source>
        <dbReference type="ARBA" id="ARBA00022679"/>
    </source>
</evidence>
<organism evidence="20">
    <name type="scientific">Lichtheimia ramosa</name>
    <dbReference type="NCBI Taxonomy" id="688394"/>
    <lineage>
        <taxon>Eukaryota</taxon>
        <taxon>Fungi</taxon>
        <taxon>Fungi incertae sedis</taxon>
        <taxon>Mucoromycota</taxon>
        <taxon>Mucoromycotina</taxon>
        <taxon>Mucoromycetes</taxon>
        <taxon>Mucorales</taxon>
        <taxon>Lichtheimiaceae</taxon>
        <taxon>Lichtheimia</taxon>
    </lineage>
</organism>
<dbReference type="GO" id="GO:0005783">
    <property type="term" value="C:endoplasmic reticulum"/>
    <property type="evidence" value="ECO:0007669"/>
    <property type="project" value="UniProtKB-SubCell"/>
</dbReference>
<evidence type="ECO:0000313" key="20">
    <source>
        <dbReference type="EMBL" id="CDS06316.1"/>
    </source>
</evidence>
<evidence type="ECO:0000256" key="15">
    <source>
        <dbReference type="ARBA" id="ARBA00026120"/>
    </source>
</evidence>
<dbReference type="GO" id="GO:0047184">
    <property type="term" value="F:1-acylglycerophosphocholine O-acyltransferase activity"/>
    <property type="evidence" value="ECO:0007669"/>
    <property type="project" value="UniProtKB-EC"/>
</dbReference>
<keyword evidence="5" id="KW-0808">Transferase</keyword>
<sequence>MSFITEPIAWVTGIPEPTLRLLSTIGLAYPIARLYKQMYLTRETKGPISAATVSERNLFILLTGLGLSLFFNGSDIYHSLLTVSVSYGIMFLANRQGNRKLGTAGVWIFNSIYLLGAYYFTATDDYDVTWTMPQCILCLRLMGFSFDYQDGAVSKVTVEGPEPTRKAEQANDHATNIRPTAEKKPPSQLPLSFSADTPLQELPEFIQVLGYCYYPSAFLVGPQFSFSLYRRWLASSPFITNETVNDQEEAEKAQMRYVFKCVGLAVTYLVLQQGIGAMYPTSYLLTEEYASLCFLKRVWIMMVTGKFVYNKYIGVWMLTEGASAYFGISYDGRDGEGNSLYGGLANAIPSQFESATSIDHVIGAFNINTNLWTKYYVFKRLRFLNNKLLSQVGALAFLAIWHGFHINYFTTFLTEFLCVMAEGVLRKRLLPLVQPHIQKNPIAYYAWKIVAWMTCCATLYYSIIQFDLLKLGKAWIAYKNVYFLGHFILAAILIGNKYVLGPLIRHPKAKTN</sequence>
<keyword evidence="4" id="KW-0444">Lipid biosynthesis</keyword>
<dbReference type="Pfam" id="PF03062">
    <property type="entry name" value="MBOAT"/>
    <property type="match status" value="1"/>
</dbReference>
<dbReference type="GO" id="GO:0016020">
    <property type="term" value="C:membrane"/>
    <property type="evidence" value="ECO:0007669"/>
    <property type="project" value="UniProtKB-SubCell"/>
</dbReference>
<protein>
    <recommendedName>
        <fullName evidence="17">Lysophospholipid acyltransferase 5</fullName>
        <ecNumber evidence="15">2.3.1.23</ecNumber>
        <ecNumber evidence="16">2.3.1.n6</ecNumber>
    </recommendedName>
</protein>
<feature type="transmembrane region" description="Helical" evidence="19">
    <location>
        <begin position="257"/>
        <end position="277"/>
    </location>
</feature>
<feature type="transmembrane region" description="Helical" evidence="19">
    <location>
        <begin position="445"/>
        <end position="463"/>
    </location>
</feature>
<dbReference type="OrthoDB" id="286734at2759"/>
<comment type="subcellular location">
    <subcellularLocation>
        <location evidence="2">Endoplasmic reticulum</location>
    </subcellularLocation>
    <subcellularLocation>
        <location evidence="1">Membrane</location>
        <topology evidence="1">Multi-pass membrane protein</topology>
    </subcellularLocation>
</comment>
<feature type="transmembrane region" description="Helical" evidence="19">
    <location>
        <begin position="408"/>
        <end position="425"/>
    </location>
</feature>
<keyword evidence="11" id="KW-0594">Phospholipid biosynthesis</keyword>
<accession>A0A077WFA7</accession>
<dbReference type="GO" id="GO:0030258">
    <property type="term" value="P:lipid modification"/>
    <property type="evidence" value="ECO:0007669"/>
    <property type="project" value="TreeGrafter"/>
</dbReference>
<keyword evidence="6 19" id="KW-0812">Transmembrane</keyword>
<comment type="pathway">
    <text evidence="14">Phospholipid metabolism.</text>
</comment>
<proteinExistence type="predicted"/>
<evidence type="ECO:0000256" key="17">
    <source>
        <dbReference type="ARBA" id="ARBA00039721"/>
    </source>
</evidence>
<evidence type="ECO:0000256" key="19">
    <source>
        <dbReference type="SAM" id="Phobius"/>
    </source>
</evidence>
<evidence type="ECO:0000256" key="4">
    <source>
        <dbReference type="ARBA" id="ARBA00022516"/>
    </source>
</evidence>
<dbReference type="EC" id="2.3.1.n6" evidence="16"/>
<keyword evidence="12" id="KW-1208">Phospholipid metabolism</keyword>
<evidence type="ECO:0000256" key="9">
    <source>
        <dbReference type="ARBA" id="ARBA00023098"/>
    </source>
</evidence>
<evidence type="ECO:0000256" key="8">
    <source>
        <dbReference type="ARBA" id="ARBA00022989"/>
    </source>
</evidence>
<evidence type="ECO:0000256" key="11">
    <source>
        <dbReference type="ARBA" id="ARBA00023209"/>
    </source>
</evidence>
<feature type="compositionally biased region" description="Basic and acidic residues" evidence="18">
    <location>
        <begin position="162"/>
        <end position="171"/>
    </location>
</feature>
<dbReference type="PANTHER" id="PTHR13906">
    <property type="entry name" value="PORCUPINE"/>
    <property type="match status" value="1"/>
</dbReference>
<evidence type="ECO:0000256" key="18">
    <source>
        <dbReference type="SAM" id="MobiDB-lite"/>
    </source>
</evidence>
<keyword evidence="13" id="KW-0012">Acyltransferase</keyword>
<dbReference type="AlphaFoldDB" id="A0A077WFA7"/>
<reference evidence="20" key="1">
    <citation type="journal article" date="2014" name="Genome Announc.">
        <title>De novo whole-genome sequence and genome annotation of Lichtheimia ramosa.</title>
        <authorList>
            <person name="Linde J."/>
            <person name="Schwartze V."/>
            <person name="Binder U."/>
            <person name="Lass-Florl C."/>
            <person name="Voigt K."/>
            <person name="Horn F."/>
        </authorList>
    </citation>
    <scope>NUCLEOTIDE SEQUENCE</scope>
    <source>
        <strain evidence="20">JMRC FSU:6197</strain>
    </source>
</reference>
<evidence type="ECO:0000256" key="6">
    <source>
        <dbReference type="ARBA" id="ARBA00022692"/>
    </source>
</evidence>
<dbReference type="GO" id="GO:0006656">
    <property type="term" value="P:phosphatidylcholine biosynthetic process"/>
    <property type="evidence" value="ECO:0007669"/>
    <property type="project" value="TreeGrafter"/>
</dbReference>
<evidence type="ECO:0000256" key="13">
    <source>
        <dbReference type="ARBA" id="ARBA00023315"/>
    </source>
</evidence>
<evidence type="ECO:0000256" key="16">
    <source>
        <dbReference type="ARBA" id="ARBA00038923"/>
    </source>
</evidence>
<dbReference type="InterPro" id="IPR049941">
    <property type="entry name" value="LPLAT_7/PORCN-like"/>
</dbReference>
<feature type="transmembrane region" description="Helical" evidence="19">
    <location>
        <begin position="101"/>
        <end position="120"/>
    </location>
</feature>
<evidence type="ECO:0000256" key="7">
    <source>
        <dbReference type="ARBA" id="ARBA00022824"/>
    </source>
</evidence>
<evidence type="ECO:0000256" key="1">
    <source>
        <dbReference type="ARBA" id="ARBA00004141"/>
    </source>
</evidence>
<dbReference type="EC" id="2.3.1.23" evidence="15"/>
<feature type="transmembrane region" description="Helical" evidence="19">
    <location>
        <begin position="47"/>
        <end position="70"/>
    </location>
</feature>
<dbReference type="PANTHER" id="PTHR13906:SF14">
    <property type="entry name" value="LYSOPHOSPHOLIPID ACYLTRANSFERASE 5"/>
    <property type="match status" value="1"/>
</dbReference>
<evidence type="ECO:0000256" key="10">
    <source>
        <dbReference type="ARBA" id="ARBA00023136"/>
    </source>
</evidence>
<feature type="region of interest" description="Disordered" evidence="18">
    <location>
        <begin position="159"/>
        <end position="188"/>
    </location>
</feature>
<keyword evidence="10 19" id="KW-0472">Membrane</keyword>
<evidence type="ECO:0000256" key="2">
    <source>
        <dbReference type="ARBA" id="ARBA00004240"/>
    </source>
</evidence>
<feature type="transmembrane region" description="Helical" evidence="19">
    <location>
        <begin position="483"/>
        <end position="500"/>
    </location>
</feature>
<gene>
    <name evidence="20" type="ORF">LRAMOSA08844</name>
</gene>
<dbReference type="EMBL" id="LK023319">
    <property type="protein sequence ID" value="CDS06316.1"/>
    <property type="molecule type" value="Genomic_DNA"/>
</dbReference>
<dbReference type="GO" id="GO:0071617">
    <property type="term" value="F:lysophospholipid acyltransferase activity"/>
    <property type="evidence" value="ECO:0007669"/>
    <property type="project" value="TreeGrafter"/>
</dbReference>
<keyword evidence="7" id="KW-0256">Endoplasmic reticulum</keyword>
<comment type="pathway">
    <text evidence="3">Lipid metabolism.</text>
</comment>